<dbReference type="Proteomes" id="UP000621856">
    <property type="component" value="Unassembled WGS sequence"/>
</dbReference>
<evidence type="ECO:0000313" key="4">
    <source>
        <dbReference type="EMBL" id="NHK27297.1"/>
    </source>
</evidence>
<keyword evidence="1" id="KW-0812">Transmembrane</keyword>
<dbReference type="RefSeq" id="WP_155138130.1">
    <property type="nucleotide sequence ID" value="NZ_BMGZ01000001.1"/>
</dbReference>
<reference evidence="4 6" key="2">
    <citation type="submission" date="2020-02" db="EMBL/GenBank/DDBJ databases">
        <title>Genome sequence of Parvularcula flava strain NH6-79.</title>
        <authorList>
            <person name="Abdul Karim M.H."/>
            <person name="Lam M.Q."/>
            <person name="Chen S.J."/>
            <person name="Yahya A."/>
            <person name="Shahir S."/>
            <person name="Shamsir M.S."/>
            <person name="Chong C.S."/>
        </authorList>
    </citation>
    <scope>NUCLEOTIDE SEQUENCE [LARGE SCALE GENOMIC DNA]</scope>
    <source>
        <strain evidence="4 6">NH6-79</strain>
    </source>
</reference>
<keyword evidence="1" id="KW-0472">Membrane</keyword>
<feature type="transmembrane region" description="Helical" evidence="1">
    <location>
        <begin position="22"/>
        <end position="43"/>
    </location>
</feature>
<evidence type="ECO:0000313" key="5">
    <source>
        <dbReference type="Proteomes" id="UP000621856"/>
    </source>
</evidence>
<protein>
    <submittedName>
        <fullName evidence="4">DUF4212 domain-containing protein</fullName>
    </submittedName>
    <submittedName>
        <fullName evidence="3">Membrane protein</fullName>
    </submittedName>
</protein>
<reference evidence="3" key="1">
    <citation type="journal article" date="2014" name="Int. J. Syst. Evol. Microbiol.">
        <title>Complete genome sequence of Corynebacterium casei LMG S-19264T (=DSM 44701T), isolated from a smear-ripened cheese.</title>
        <authorList>
            <consortium name="US DOE Joint Genome Institute (JGI-PGF)"/>
            <person name="Walter F."/>
            <person name="Albersmeier A."/>
            <person name="Kalinowski J."/>
            <person name="Ruckert C."/>
        </authorList>
    </citation>
    <scope>NUCLEOTIDE SEQUENCE</scope>
    <source>
        <strain evidence="3">CGMCC 1.14984</strain>
    </source>
</reference>
<sequence>MSDTEKPVAAGSRPDHSAYWRATLTLTLSLLAVWFVVSFGAGILLRDFLDQFSIGGAPLGFWFAQQGAIYVFVVLIFIYCIGMNRIARKHGIKG</sequence>
<organism evidence="3 5">
    <name type="scientific">Aquisalinus luteolus</name>
    <dbReference type="NCBI Taxonomy" id="1566827"/>
    <lineage>
        <taxon>Bacteria</taxon>
        <taxon>Pseudomonadati</taxon>
        <taxon>Pseudomonadota</taxon>
        <taxon>Alphaproteobacteria</taxon>
        <taxon>Parvularculales</taxon>
        <taxon>Parvularculaceae</taxon>
        <taxon>Aquisalinus</taxon>
    </lineage>
</organism>
<dbReference type="EMBL" id="BMGZ01000001">
    <property type="protein sequence ID" value="GGH95008.1"/>
    <property type="molecule type" value="Genomic_DNA"/>
</dbReference>
<dbReference type="Pfam" id="PF13937">
    <property type="entry name" value="DUF4212"/>
    <property type="match status" value="1"/>
</dbReference>
<evidence type="ECO:0000259" key="2">
    <source>
        <dbReference type="Pfam" id="PF13937"/>
    </source>
</evidence>
<dbReference type="AlphaFoldDB" id="A0A8J3A2F9"/>
<keyword evidence="6" id="KW-1185">Reference proteome</keyword>
<evidence type="ECO:0000256" key="1">
    <source>
        <dbReference type="SAM" id="Phobius"/>
    </source>
</evidence>
<evidence type="ECO:0000313" key="6">
    <source>
        <dbReference type="Proteomes" id="UP000818603"/>
    </source>
</evidence>
<evidence type="ECO:0000313" key="3">
    <source>
        <dbReference type="EMBL" id="GGH95008.1"/>
    </source>
</evidence>
<dbReference type="InterPro" id="IPR019886">
    <property type="entry name" value="Na_symporter_ssu"/>
</dbReference>
<comment type="caution">
    <text evidence="3">The sequence shown here is derived from an EMBL/GenBank/DDBJ whole genome shotgun (WGS) entry which is preliminary data.</text>
</comment>
<accession>A0A8J3A2F9</accession>
<dbReference type="Proteomes" id="UP000818603">
    <property type="component" value="Unassembled WGS sequence"/>
</dbReference>
<dbReference type="NCBIfam" id="TIGR03647">
    <property type="entry name" value="Na_symport_sm"/>
    <property type="match status" value="1"/>
</dbReference>
<keyword evidence="1" id="KW-1133">Transmembrane helix</keyword>
<proteinExistence type="predicted"/>
<feature type="transmembrane region" description="Helical" evidence="1">
    <location>
        <begin position="63"/>
        <end position="82"/>
    </location>
</feature>
<dbReference type="EMBL" id="VCJR02000001">
    <property type="protein sequence ID" value="NHK27297.1"/>
    <property type="molecule type" value="Genomic_DNA"/>
</dbReference>
<name>A0A8J3A2F9_9PROT</name>
<reference evidence="3" key="3">
    <citation type="submission" date="2020-09" db="EMBL/GenBank/DDBJ databases">
        <authorList>
            <person name="Sun Q."/>
            <person name="Zhou Y."/>
        </authorList>
    </citation>
    <scope>NUCLEOTIDE SEQUENCE</scope>
    <source>
        <strain evidence="3">CGMCC 1.14984</strain>
    </source>
</reference>
<feature type="domain" description="Sodium symporter small subunit" evidence="2">
    <location>
        <begin position="17"/>
        <end position="92"/>
    </location>
</feature>
<gene>
    <name evidence="4" type="ORF">FF098_005220</name>
    <name evidence="3" type="ORF">GCM10011355_10530</name>
</gene>